<feature type="region of interest" description="Disordered" evidence="1">
    <location>
        <begin position="93"/>
        <end position="135"/>
    </location>
</feature>
<evidence type="ECO:0000313" key="3">
    <source>
        <dbReference type="Proteomes" id="UP000800094"/>
    </source>
</evidence>
<proteinExistence type="predicted"/>
<sequence length="223" mass="24453">MACLQSHHYIESSSSTTSNMIGRNWRICNWIGDLHIFNHNCDPSTCNLIAAPYPLGHFTLEISCSSDSGDDTDAAGTRFSQLRHGFNLSFDNGRSPLKALPPNTRMDGSPRDPNRKASAHFPSSPSKRPARKPPVPKWVEQLTIASPSTGAIGLYGQVLRAASPPKRWNGTAKETDEQPKGVGDMIEPSEASTKSVDFDVLRTMHPSVVFDQSILKTSMLNDF</sequence>
<protein>
    <submittedName>
        <fullName evidence="2">Uncharacterized protein</fullName>
    </submittedName>
</protein>
<dbReference type="Proteomes" id="UP000800094">
    <property type="component" value="Unassembled WGS sequence"/>
</dbReference>
<organism evidence="2 3">
    <name type="scientific">Trematosphaeria pertusa</name>
    <dbReference type="NCBI Taxonomy" id="390896"/>
    <lineage>
        <taxon>Eukaryota</taxon>
        <taxon>Fungi</taxon>
        <taxon>Dikarya</taxon>
        <taxon>Ascomycota</taxon>
        <taxon>Pezizomycotina</taxon>
        <taxon>Dothideomycetes</taxon>
        <taxon>Pleosporomycetidae</taxon>
        <taxon>Pleosporales</taxon>
        <taxon>Massarineae</taxon>
        <taxon>Trematosphaeriaceae</taxon>
        <taxon>Trematosphaeria</taxon>
    </lineage>
</organism>
<dbReference type="AlphaFoldDB" id="A0A6A6IES7"/>
<reference evidence="2" key="1">
    <citation type="journal article" date="2020" name="Stud. Mycol.">
        <title>101 Dothideomycetes genomes: a test case for predicting lifestyles and emergence of pathogens.</title>
        <authorList>
            <person name="Haridas S."/>
            <person name="Albert R."/>
            <person name="Binder M."/>
            <person name="Bloem J."/>
            <person name="Labutti K."/>
            <person name="Salamov A."/>
            <person name="Andreopoulos B."/>
            <person name="Baker S."/>
            <person name="Barry K."/>
            <person name="Bills G."/>
            <person name="Bluhm B."/>
            <person name="Cannon C."/>
            <person name="Castanera R."/>
            <person name="Culley D."/>
            <person name="Daum C."/>
            <person name="Ezra D."/>
            <person name="Gonzalez J."/>
            <person name="Henrissat B."/>
            <person name="Kuo A."/>
            <person name="Liang C."/>
            <person name="Lipzen A."/>
            <person name="Lutzoni F."/>
            <person name="Magnuson J."/>
            <person name="Mondo S."/>
            <person name="Nolan M."/>
            <person name="Ohm R."/>
            <person name="Pangilinan J."/>
            <person name="Park H.-J."/>
            <person name="Ramirez L."/>
            <person name="Alfaro M."/>
            <person name="Sun H."/>
            <person name="Tritt A."/>
            <person name="Yoshinaga Y."/>
            <person name="Zwiers L.-H."/>
            <person name="Turgeon B."/>
            <person name="Goodwin S."/>
            <person name="Spatafora J."/>
            <person name="Crous P."/>
            <person name="Grigoriev I."/>
        </authorList>
    </citation>
    <scope>NUCLEOTIDE SEQUENCE</scope>
    <source>
        <strain evidence="2">CBS 122368</strain>
    </source>
</reference>
<dbReference type="EMBL" id="ML987195">
    <property type="protein sequence ID" value="KAF2248906.1"/>
    <property type="molecule type" value="Genomic_DNA"/>
</dbReference>
<accession>A0A6A6IES7</accession>
<dbReference type="GeneID" id="54586623"/>
<evidence type="ECO:0000313" key="2">
    <source>
        <dbReference type="EMBL" id="KAF2248906.1"/>
    </source>
</evidence>
<name>A0A6A6IES7_9PLEO</name>
<gene>
    <name evidence="2" type="ORF">BU26DRAFT_564596</name>
</gene>
<feature type="region of interest" description="Disordered" evidence="1">
    <location>
        <begin position="165"/>
        <end position="191"/>
    </location>
</feature>
<keyword evidence="3" id="KW-1185">Reference proteome</keyword>
<dbReference type="RefSeq" id="XP_033683910.1">
    <property type="nucleotide sequence ID" value="XM_033833293.1"/>
</dbReference>
<evidence type="ECO:0000256" key="1">
    <source>
        <dbReference type="SAM" id="MobiDB-lite"/>
    </source>
</evidence>